<dbReference type="Pfam" id="PF20700">
    <property type="entry name" value="Mutator"/>
    <property type="match status" value="1"/>
</dbReference>
<evidence type="ECO:0000259" key="1">
    <source>
        <dbReference type="Pfam" id="PF20700"/>
    </source>
</evidence>
<dbReference type="EMBL" id="CAJPWZ010002152">
    <property type="protein sequence ID" value="CAG2231681.1"/>
    <property type="molecule type" value="Genomic_DNA"/>
</dbReference>
<gene>
    <name evidence="2" type="ORF">MEDL_44464</name>
</gene>
<feature type="domain" description="Mutator-like transposase" evidence="1">
    <location>
        <begin position="1"/>
        <end position="128"/>
    </location>
</feature>
<organism evidence="2 3">
    <name type="scientific">Mytilus edulis</name>
    <name type="common">Blue mussel</name>
    <dbReference type="NCBI Taxonomy" id="6550"/>
    <lineage>
        <taxon>Eukaryota</taxon>
        <taxon>Metazoa</taxon>
        <taxon>Spiralia</taxon>
        <taxon>Lophotrochozoa</taxon>
        <taxon>Mollusca</taxon>
        <taxon>Bivalvia</taxon>
        <taxon>Autobranchia</taxon>
        <taxon>Pteriomorphia</taxon>
        <taxon>Mytilida</taxon>
        <taxon>Mytiloidea</taxon>
        <taxon>Mytilidae</taxon>
        <taxon>Mytilinae</taxon>
        <taxon>Mytilus</taxon>
    </lineage>
</organism>
<protein>
    <recommendedName>
        <fullName evidence="1">Mutator-like transposase domain-containing protein</fullName>
    </recommendedName>
</protein>
<reference evidence="2" key="1">
    <citation type="submission" date="2021-03" db="EMBL/GenBank/DDBJ databases">
        <authorList>
            <person name="Bekaert M."/>
        </authorList>
    </citation>
    <scope>NUCLEOTIDE SEQUENCE</scope>
</reference>
<dbReference type="AlphaFoldDB" id="A0A8S3TPK7"/>
<name>A0A8S3TPK7_MYTED</name>
<dbReference type="InterPro" id="IPR049012">
    <property type="entry name" value="Mutator_transp_dom"/>
</dbReference>
<evidence type="ECO:0000313" key="2">
    <source>
        <dbReference type="EMBL" id="CAG2231681.1"/>
    </source>
</evidence>
<dbReference type="OrthoDB" id="6120497at2759"/>
<proteinExistence type="predicted"/>
<sequence>MGPEQVGYCFSTMNVPSISVKALKKRERKNRIDDREKAADTCKQGIDEEIRINRTSTEEIHENLTSYMQPSTCTVVNSPENDGDIERLLSVSFDGAWQKRGSGKCYNSKTGHATMIGENTGKCVDFENQQIAGSAFLQVKENHGLSPGKVTITNTITIDEKAKRDAENKKLPAMKRKKSDSFVNTLTKETNEGITYQSQVTMEPDGDHADIETIPDPRDLELPKQSSLIITRNFLFSFSTLKPLDLSSLAKDILKTTYNAHNALDDVKILKQLIEVDITKEQLIENSFEVNEIERQLQMFNAKKHLLVSYNGVIRKR</sequence>
<comment type="caution">
    <text evidence="2">The sequence shown here is derived from an EMBL/GenBank/DDBJ whole genome shotgun (WGS) entry which is preliminary data.</text>
</comment>
<dbReference type="Proteomes" id="UP000683360">
    <property type="component" value="Unassembled WGS sequence"/>
</dbReference>
<accession>A0A8S3TPK7</accession>
<evidence type="ECO:0000313" key="3">
    <source>
        <dbReference type="Proteomes" id="UP000683360"/>
    </source>
</evidence>
<keyword evidence="3" id="KW-1185">Reference proteome</keyword>